<dbReference type="eggNOG" id="COG5164">
    <property type="taxonomic scope" value="Bacteria"/>
</dbReference>
<evidence type="ECO:0008006" key="3">
    <source>
        <dbReference type="Google" id="ProtNLM"/>
    </source>
</evidence>
<dbReference type="AlphaFoldDB" id="F7NMB3"/>
<name>F7NMB3_9FIRM</name>
<sequence length="156" mass="16075">MDAIGLQLERLLGGTVAPDGNVIFENILSSFGPVSYEPITGVITINKTGRYLVNWWVVTQSSSGLIGISFAIVTSQGDEFLGGSPIKTAEFSGVALIQVDAAPITLRLASRTVNNVTYSPLLTSKAFLVLGEVPEETGITGTTGATGDTGPTGTAG</sequence>
<evidence type="ECO:0000313" key="2">
    <source>
        <dbReference type="Proteomes" id="UP000003240"/>
    </source>
</evidence>
<dbReference type="EMBL" id="AFGF01000163">
    <property type="protein sequence ID" value="EGO62851.1"/>
    <property type="molecule type" value="Genomic_DNA"/>
</dbReference>
<dbReference type="Gene3D" id="2.60.120.40">
    <property type="match status" value="1"/>
</dbReference>
<keyword evidence="2" id="KW-1185">Reference proteome</keyword>
<dbReference type="InterPro" id="IPR008983">
    <property type="entry name" value="Tumour_necrosis_fac-like_dom"/>
</dbReference>
<evidence type="ECO:0000313" key="1">
    <source>
        <dbReference type="EMBL" id="EGO62851.1"/>
    </source>
</evidence>
<feature type="non-terminal residue" evidence="1">
    <location>
        <position position="156"/>
    </location>
</feature>
<organism evidence="1 2">
    <name type="scientific">Acetonema longum DSM 6540</name>
    <dbReference type="NCBI Taxonomy" id="1009370"/>
    <lineage>
        <taxon>Bacteria</taxon>
        <taxon>Bacillati</taxon>
        <taxon>Bacillota</taxon>
        <taxon>Negativicutes</taxon>
        <taxon>Acetonemataceae</taxon>
        <taxon>Acetonema</taxon>
    </lineage>
</organism>
<accession>F7NMB3</accession>
<gene>
    <name evidence="1" type="ORF">ALO_16202</name>
</gene>
<comment type="caution">
    <text evidence="1">The sequence shown here is derived from an EMBL/GenBank/DDBJ whole genome shotgun (WGS) entry which is preliminary data.</text>
</comment>
<proteinExistence type="predicted"/>
<dbReference type="Proteomes" id="UP000003240">
    <property type="component" value="Unassembled WGS sequence"/>
</dbReference>
<protein>
    <recommendedName>
        <fullName evidence="3">Collagen triple helix repeat-containing protein</fullName>
    </recommendedName>
</protein>
<reference evidence="1 2" key="1">
    <citation type="journal article" date="2011" name="EMBO J.">
        <title>Structural diversity of bacterial flagellar motors.</title>
        <authorList>
            <person name="Chen S."/>
            <person name="Beeby M."/>
            <person name="Murphy G.E."/>
            <person name="Leadbetter J.R."/>
            <person name="Hendrixson D.R."/>
            <person name="Briegel A."/>
            <person name="Li Z."/>
            <person name="Shi J."/>
            <person name="Tocheva E.I."/>
            <person name="Muller A."/>
            <person name="Dobro M.J."/>
            <person name="Jensen G.J."/>
        </authorList>
    </citation>
    <scope>NUCLEOTIDE SEQUENCE [LARGE SCALE GENOMIC DNA]</scope>
    <source>
        <strain evidence="1 2">DSM 6540</strain>
    </source>
</reference>